<accession>A0A6P7THD6</accession>
<reference evidence="3" key="1">
    <citation type="submission" date="2025-08" db="UniProtKB">
        <authorList>
            <consortium name="RefSeq"/>
        </authorList>
    </citation>
    <scope>IDENTIFICATION</scope>
</reference>
<dbReference type="PANTHER" id="PTHR46984:SF1">
    <property type="entry name" value="LEUCINE-RICH REPEAT-CONTAINING PROTEIN 71"/>
    <property type="match status" value="1"/>
</dbReference>
<feature type="compositionally biased region" description="Basic and acidic residues" evidence="1">
    <location>
        <begin position="1"/>
        <end position="29"/>
    </location>
</feature>
<dbReference type="AlphaFoldDB" id="A0A6P7THD6"/>
<feature type="region of interest" description="Disordered" evidence="1">
    <location>
        <begin position="353"/>
        <end position="465"/>
    </location>
</feature>
<organism evidence="2 3">
    <name type="scientific">Octopus sinensis</name>
    <name type="common">East Asian common octopus</name>
    <dbReference type="NCBI Taxonomy" id="2607531"/>
    <lineage>
        <taxon>Eukaryota</taxon>
        <taxon>Metazoa</taxon>
        <taxon>Spiralia</taxon>
        <taxon>Lophotrochozoa</taxon>
        <taxon>Mollusca</taxon>
        <taxon>Cephalopoda</taxon>
        <taxon>Coleoidea</taxon>
        <taxon>Octopodiformes</taxon>
        <taxon>Octopoda</taxon>
        <taxon>Incirrata</taxon>
        <taxon>Octopodidae</taxon>
        <taxon>Octopus</taxon>
    </lineage>
</organism>
<dbReference type="InterPro" id="IPR053040">
    <property type="entry name" value="LRR-containing_protein_71"/>
</dbReference>
<dbReference type="KEGG" id="osn:115224272"/>
<proteinExistence type="predicted"/>
<dbReference type="Proteomes" id="UP000515154">
    <property type="component" value="Linkage group LG25"/>
</dbReference>
<feature type="compositionally biased region" description="Low complexity" evidence="1">
    <location>
        <begin position="427"/>
        <end position="441"/>
    </location>
</feature>
<dbReference type="PANTHER" id="PTHR46984">
    <property type="entry name" value="LEUCINE-RICH REPEAT-CONTAINING PROTEIN 71"/>
    <property type="match status" value="1"/>
</dbReference>
<dbReference type="Pfam" id="PF13516">
    <property type="entry name" value="LRR_6"/>
    <property type="match status" value="4"/>
</dbReference>
<feature type="compositionally biased region" description="Polar residues" evidence="1">
    <location>
        <begin position="412"/>
        <end position="423"/>
    </location>
</feature>
<feature type="region of interest" description="Disordered" evidence="1">
    <location>
        <begin position="1"/>
        <end position="38"/>
    </location>
</feature>
<dbReference type="InterPro" id="IPR001611">
    <property type="entry name" value="Leu-rich_rpt"/>
</dbReference>
<keyword evidence="2" id="KW-1185">Reference proteome</keyword>
<evidence type="ECO:0000313" key="2">
    <source>
        <dbReference type="Proteomes" id="UP000515154"/>
    </source>
</evidence>
<name>A0A6P7THD6_9MOLL</name>
<protein>
    <submittedName>
        <fullName evidence="3">Leucine-rich repeat-containing protein 71-like</fullName>
    </submittedName>
</protein>
<dbReference type="SMART" id="SM00368">
    <property type="entry name" value="LRR_RI"/>
    <property type="match status" value="4"/>
</dbReference>
<dbReference type="InterPro" id="IPR032675">
    <property type="entry name" value="LRR_dom_sf"/>
</dbReference>
<evidence type="ECO:0000256" key="1">
    <source>
        <dbReference type="SAM" id="MobiDB-lite"/>
    </source>
</evidence>
<feature type="region of interest" description="Disordered" evidence="1">
    <location>
        <begin position="80"/>
        <end position="102"/>
    </location>
</feature>
<feature type="compositionally biased region" description="Basic and acidic residues" evidence="1">
    <location>
        <begin position="370"/>
        <end position="411"/>
    </location>
</feature>
<dbReference type="SUPFAM" id="SSF52047">
    <property type="entry name" value="RNI-like"/>
    <property type="match status" value="1"/>
</dbReference>
<dbReference type="Gene3D" id="3.80.10.10">
    <property type="entry name" value="Ribonuclease Inhibitor"/>
    <property type="match status" value="1"/>
</dbReference>
<gene>
    <name evidence="3" type="primary">LOC115224272</name>
</gene>
<evidence type="ECO:0000313" key="3">
    <source>
        <dbReference type="RefSeq" id="XP_029650944.1"/>
    </source>
</evidence>
<dbReference type="RefSeq" id="XP_029650944.1">
    <property type="nucleotide sequence ID" value="XM_029795084.2"/>
</dbReference>
<sequence>MDKGKEKKSSKKEKSVKDKKSDRGKDKTLAGDLDELTDKRSEPYICTGNFIVDFEEICQRNSVNVVPEIVPRAKWPSQVQPNNTFPIDGKADKTKSPQKVTNQVPEAEIEIVETPDDNGEAKPKTFILREGYEYFKPRIQIEIEVKEKPETVSEVYIRGWKVDEKYLKIFQKCWVSMDRLNLVSLWDTGLDQDSIQTLAAFLPRCCNLKKLCIDANYIKYSDYGMLVQKNSHIQFLSLRHCRITDQSLYNITQAIGNSEACKLISLNLTGNFITDRGAKYLAYVLRKNRSLLELGLGNNQIGDEGAKAFANVLSKFKLNEDEIFERRKLIMDKQIDDMKNPVLTLLPETLLQPGRKSDMRDTSTISLRTASDKKEKRERGKGRKELKSGKDTLIKDDEKGLKVKKDKEDKGNSATTTPVSAGVSQHPASSSTPFATSQSSANLSSFGKKLSKEHSGKSMRSPGLQVSITKTSTEMEGITIMEHGHPLMGKVEYNSIHKELWVTGNKMLKCLDLSRNKITSNGIKELLDSMKRQSDQNIPEQSGLFPGLLCLRIKKNLAPEDCPVVKELNELMATRDPVRKVVKDENGN</sequence>